<evidence type="ECO:0000256" key="2">
    <source>
        <dbReference type="ARBA" id="ARBA00022679"/>
    </source>
</evidence>
<evidence type="ECO:0000256" key="7">
    <source>
        <dbReference type="ARBA" id="ARBA00022842"/>
    </source>
</evidence>
<dbReference type="GO" id="GO:0005524">
    <property type="term" value="F:ATP binding"/>
    <property type="evidence" value="ECO:0007669"/>
    <property type="project" value="UniProtKB-KW"/>
</dbReference>
<evidence type="ECO:0000256" key="4">
    <source>
        <dbReference type="ARBA" id="ARBA00022723"/>
    </source>
</evidence>
<dbReference type="InterPro" id="IPR041633">
    <property type="entry name" value="Polbeta"/>
</dbReference>
<keyword evidence="4" id="KW-0479">Metal-binding</keyword>
<keyword evidence="3" id="KW-0548">Nucleotidyltransferase</keyword>
<comment type="cofactor">
    <cofactor evidence="1">
        <name>Mg(2+)</name>
        <dbReference type="ChEBI" id="CHEBI:18420"/>
    </cofactor>
</comment>
<dbReference type="PANTHER" id="PTHR33571:SF14">
    <property type="entry name" value="PROTEIN ADENYLYLTRANSFERASE MJ0435-RELATED"/>
    <property type="match status" value="1"/>
</dbReference>
<gene>
    <name evidence="9" type="ORF">AMQ74_01785</name>
</gene>
<dbReference type="SUPFAM" id="SSF81301">
    <property type="entry name" value="Nucleotidyltransferase"/>
    <property type="match status" value="1"/>
</dbReference>
<dbReference type="InterPro" id="IPR043519">
    <property type="entry name" value="NT_sf"/>
</dbReference>
<dbReference type="GO" id="GO:0016779">
    <property type="term" value="F:nucleotidyltransferase activity"/>
    <property type="evidence" value="ECO:0007669"/>
    <property type="project" value="UniProtKB-KW"/>
</dbReference>
<keyword evidence="6" id="KW-0067">ATP-binding</keyword>
<dbReference type="EMBL" id="LNGD01000192">
    <property type="protein sequence ID" value="KYC46607.1"/>
    <property type="molecule type" value="Genomic_DNA"/>
</dbReference>
<evidence type="ECO:0000256" key="3">
    <source>
        <dbReference type="ARBA" id="ARBA00022695"/>
    </source>
</evidence>
<dbReference type="GO" id="GO:0046872">
    <property type="term" value="F:metal ion binding"/>
    <property type="evidence" value="ECO:0007669"/>
    <property type="project" value="UniProtKB-KW"/>
</dbReference>
<keyword evidence="5" id="KW-0547">Nucleotide-binding</keyword>
<keyword evidence="7" id="KW-0460">Magnesium</keyword>
<evidence type="ECO:0000256" key="1">
    <source>
        <dbReference type="ARBA" id="ARBA00001946"/>
    </source>
</evidence>
<comment type="caution">
    <text evidence="9">The sequence shown here is derived from an EMBL/GenBank/DDBJ whole genome shotgun (WGS) entry which is preliminary data.</text>
</comment>
<feature type="domain" description="Polymerase beta nucleotidyltransferase" evidence="8">
    <location>
        <begin position="12"/>
        <end position="96"/>
    </location>
</feature>
<dbReference type="PANTHER" id="PTHR33571">
    <property type="entry name" value="SSL8005 PROTEIN"/>
    <property type="match status" value="1"/>
</dbReference>
<dbReference type="AlphaFoldDB" id="A0A150INS8"/>
<dbReference type="Proteomes" id="UP000075578">
    <property type="component" value="Unassembled WGS sequence"/>
</dbReference>
<name>A0A150INS8_9EURY</name>
<evidence type="ECO:0000313" key="10">
    <source>
        <dbReference type="Proteomes" id="UP000075578"/>
    </source>
</evidence>
<dbReference type="InterPro" id="IPR052038">
    <property type="entry name" value="Type-VII_TA_antitoxin"/>
</dbReference>
<dbReference type="CDD" id="cd05403">
    <property type="entry name" value="NT_KNTase_like"/>
    <property type="match status" value="1"/>
</dbReference>
<sequence length="97" mass="11167">MKEKVTKDKIRETIVPILRKHNVKRASLFGSIARGDYSLGSDIDILVELSEDISLFDFINLRLEIEDATNMKVDLVEYNTIKPSLKKYILKDQEAIL</sequence>
<accession>A0A150INS8</accession>
<dbReference type="Gene3D" id="3.30.460.10">
    <property type="entry name" value="Beta Polymerase, domain 2"/>
    <property type="match status" value="1"/>
</dbReference>
<organism evidence="9 10">
    <name type="scientific">Candidatus Methanofastidiosum methylothiophilum</name>
    <dbReference type="NCBI Taxonomy" id="1705564"/>
    <lineage>
        <taxon>Archaea</taxon>
        <taxon>Methanobacteriati</taxon>
        <taxon>Methanobacteriota</taxon>
        <taxon>Stenosarchaea group</taxon>
        <taxon>Candidatus Methanofastidiosia</taxon>
        <taxon>Candidatus Methanofastidiosales</taxon>
        <taxon>Candidatus Methanofastidiosaceae</taxon>
        <taxon>Candidatus Methanofastidiosum</taxon>
    </lineage>
</organism>
<evidence type="ECO:0000259" key="8">
    <source>
        <dbReference type="Pfam" id="PF18765"/>
    </source>
</evidence>
<evidence type="ECO:0000313" key="9">
    <source>
        <dbReference type="EMBL" id="KYC46607.1"/>
    </source>
</evidence>
<reference evidence="9 10" key="1">
    <citation type="journal article" date="2016" name="ISME J.">
        <title>Chasing the elusive Euryarchaeota class WSA2: genomes reveal a uniquely fastidious methyl-reducing methanogen.</title>
        <authorList>
            <person name="Nobu M.K."/>
            <person name="Narihiro T."/>
            <person name="Kuroda K."/>
            <person name="Mei R."/>
            <person name="Liu W.T."/>
        </authorList>
    </citation>
    <scope>NUCLEOTIDE SEQUENCE [LARGE SCALE GENOMIC DNA]</scope>
    <source>
        <strain evidence="9">U1lsi0528_Bin089</strain>
    </source>
</reference>
<protein>
    <submittedName>
        <fullName evidence="9">Nucleotidyltransferase domain protein</fullName>
    </submittedName>
</protein>
<keyword evidence="2 9" id="KW-0808">Transferase</keyword>
<dbReference type="Pfam" id="PF18765">
    <property type="entry name" value="Polbeta"/>
    <property type="match status" value="1"/>
</dbReference>
<evidence type="ECO:0000256" key="6">
    <source>
        <dbReference type="ARBA" id="ARBA00022840"/>
    </source>
</evidence>
<proteinExistence type="predicted"/>
<evidence type="ECO:0000256" key="5">
    <source>
        <dbReference type="ARBA" id="ARBA00022741"/>
    </source>
</evidence>